<dbReference type="GO" id="GO:0000978">
    <property type="term" value="F:RNA polymerase II cis-regulatory region sequence-specific DNA binding"/>
    <property type="evidence" value="ECO:0007669"/>
    <property type="project" value="TreeGrafter"/>
</dbReference>
<dbReference type="PROSITE" id="PS00344">
    <property type="entry name" value="GATA_ZN_FINGER_1"/>
    <property type="match status" value="1"/>
</dbReference>
<evidence type="ECO:0000256" key="2">
    <source>
        <dbReference type="ARBA" id="ARBA00022723"/>
    </source>
</evidence>
<feature type="non-terminal residue" evidence="8">
    <location>
        <position position="1"/>
    </location>
</feature>
<dbReference type="Gene3D" id="3.30.50.10">
    <property type="entry name" value="Erythroid Transcription Factor GATA-1, subunit A"/>
    <property type="match status" value="1"/>
</dbReference>
<dbReference type="InterPro" id="IPR039355">
    <property type="entry name" value="Transcription_factor_GATA"/>
</dbReference>
<organism evidence="8 9">
    <name type="scientific">Armillaria borealis</name>
    <dbReference type="NCBI Taxonomy" id="47425"/>
    <lineage>
        <taxon>Eukaryota</taxon>
        <taxon>Fungi</taxon>
        <taxon>Dikarya</taxon>
        <taxon>Basidiomycota</taxon>
        <taxon>Agaricomycotina</taxon>
        <taxon>Agaricomycetes</taxon>
        <taxon>Agaricomycetidae</taxon>
        <taxon>Agaricales</taxon>
        <taxon>Marasmiineae</taxon>
        <taxon>Physalacriaceae</taxon>
        <taxon>Armillaria</taxon>
    </lineage>
</organism>
<dbReference type="SUPFAM" id="SSF57716">
    <property type="entry name" value="Glucocorticoid receptor-like (DNA-binding domain)"/>
    <property type="match status" value="1"/>
</dbReference>
<evidence type="ECO:0000313" key="9">
    <source>
        <dbReference type="Proteomes" id="UP001175226"/>
    </source>
</evidence>
<dbReference type="PROSITE" id="PS50114">
    <property type="entry name" value="GATA_ZN_FINGER_2"/>
    <property type="match status" value="1"/>
</dbReference>
<name>A0AA39JVV8_9AGAR</name>
<dbReference type="GO" id="GO:0008270">
    <property type="term" value="F:zinc ion binding"/>
    <property type="evidence" value="ECO:0007669"/>
    <property type="project" value="UniProtKB-KW"/>
</dbReference>
<keyword evidence="3 6" id="KW-0863">Zinc-finger</keyword>
<evidence type="ECO:0000256" key="6">
    <source>
        <dbReference type="PROSITE-ProRule" id="PRU00094"/>
    </source>
</evidence>
<accession>A0AA39JVV8</accession>
<evidence type="ECO:0000259" key="7">
    <source>
        <dbReference type="PROSITE" id="PS50114"/>
    </source>
</evidence>
<dbReference type="SMART" id="SM00401">
    <property type="entry name" value="ZnF_GATA"/>
    <property type="match status" value="1"/>
</dbReference>
<dbReference type="InterPro" id="IPR013088">
    <property type="entry name" value="Znf_NHR/GATA"/>
</dbReference>
<evidence type="ECO:0000256" key="4">
    <source>
        <dbReference type="ARBA" id="ARBA00022833"/>
    </source>
</evidence>
<dbReference type="Proteomes" id="UP001175226">
    <property type="component" value="Unassembled WGS sequence"/>
</dbReference>
<dbReference type="EMBL" id="JAUEPT010000007">
    <property type="protein sequence ID" value="KAK0449887.1"/>
    <property type="molecule type" value="Genomic_DNA"/>
</dbReference>
<reference evidence="8" key="1">
    <citation type="submission" date="2023-06" db="EMBL/GenBank/DDBJ databases">
        <authorList>
            <consortium name="Lawrence Berkeley National Laboratory"/>
            <person name="Ahrendt S."/>
            <person name="Sahu N."/>
            <person name="Indic B."/>
            <person name="Wong-Bajracharya J."/>
            <person name="Merenyi Z."/>
            <person name="Ke H.-M."/>
            <person name="Monk M."/>
            <person name="Kocsube S."/>
            <person name="Drula E."/>
            <person name="Lipzen A."/>
            <person name="Balint B."/>
            <person name="Henrissat B."/>
            <person name="Andreopoulos B."/>
            <person name="Martin F.M."/>
            <person name="Harder C.B."/>
            <person name="Rigling D."/>
            <person name="Ford K.L."/>
            <person name="Foster G.D."/>
            <person name="Pangilinan J."/>
            <person name="Papanicolaou A."/>
            <person name="Barry K."/>
            <person name="LaButti K."/>
            <person name="Viragh M."/>
            <person name="Koriabine M."/>
            <person name="Yan M."/>
            <person name="Riley R."/>
            <person name="Champramary S."/>
            <person name="Plett K.L."/>
            <person name="Tsai I.J."/>
            <person name="Slot J."/>
            <person name="Sipos G."/>
            <person name="Plett J."/>
            <person name="Nagy L.G."/>
            <person name="Grigoriev I.V."/>
        </authorList>
    </citation>
    <scope>NUCLEOTIDE SEQUENCE</scope>
    <source>
        <strain evidence="8">FPL87.14</strain>
    </source>
</reference>
<evidence type="ECO:0000256" key="5">
    <source>
        <dbReference type="ARBA" id="ARBA00023242"/>
    </source>
</evidence>
<dbReference type="PANTHER" id="PTHR10071">
    <property type="entry name" value="TRANSCRIPTION FACTOR GATA FAMILY MEMBER"/>
    <property type="match status" value="1"/>
</dbReference>
<protein>
    <recommendedName>
        <fullName evidence="7">GATA-type domain-containing protein</fullName>
    </recommendedName>
</protein>
<keyword evidence="5" id="KW-0539">Nucleus</keyword>
<comment type="subcellular location">
    <subcellularLocation>
        <location evidence="1">Nucleus</location>
    </subcellularLocation>
</comment>
<comment type="caution">
    <text evidence="8">The sequence shown here is derived from an EMBL/GenBank/DDBJ whole genome shotgun (WGS) entry which is preliminary data.</text>
</comment>
<evidence type="ECO:0000256" key="3">
    <source>
        <dbReference type="ARBA" id="ARBA00022771"/>
    </source>
</evidence>
<dbReference type="GO" id="GO:0045944">
    <property type="term" value="P:positive regulation of transcription by RNA polymerase II"/>
    <property type="evidence" value="ECO:0007669"/>
    <property type="project" value="TreeGrafter"/>
</dbReference>
<dbReference type="GO" id="GO:0005634">
    <property type="term" value="C:nucleus"/>
    <property type="evidence" value="ECO:0007669"/>
    <property type="project" value="UniProtKB-SubCell"/>
</dbReference>
<dbReference type="FunFam" id="3.30.50.10:FF:000007">
    <property type="entry name" value="Nitrogen regulatory AreA, N-terminal"/>
    <property type="match status" value="1"/>
</dbReference>
<dbReference type="CDD" id="cd00202">
    <property type="entry name" value="ZnF_GATA"/>
    <property type="match status" value="1"/>
</dbReference>
<keyword evidence="4" id="KW-0862">Zinc</keyword>
<evidence type="ECO:0000313" key="8">
    <source>
        <dbReference type="EMBL" id="KAK0449887.1"/>
    </source>
</evidence>
<dbReference type="AlphaFoldDB" id="A0AA39JVV8"/>
<dbReference type="Pfam" id="PF00320">
    <property type="entry name" value="GATA"/>
    <property type="match status" value="1"/>
</dbReference>
<dbReference type="InterPro" id="IPR000679">
    <property type="entry name" value="Znf_GATA"/>
</dbReference>
<gene>
    <name evidence="8" type="ORF">EV421DRAFT_1704420</name>
</gene>
<dbReference type="GO" id="GO:0000981">
    <property type="term" value="F:DNA-binding transcription factor activity, RNA polymerase II-specific"/>
    <property type="evidence" value="ECO:0007669"/>
    <property type="project" value="TreeGrafter"/>
</dbReference>
<dbReference type="GO" id="GO:0000122">
    <property type="term" value="P:negative regulation of transcription by RNA polymerase II"/>
    <property type="evidence" value="ECO:0007669"/>
    <property type="project" value="TreeGrafter"/>
</dbReference>
<keyword evidence="2" id="KW-0479">Metal-binding</keyword>
<proteinExistence type="predicted"/>
<feature type="domain" description="GATA-type" evidence="7">
    <location>
        <begin position="1"/>
        <end position="48"/>
    </location>
</feature>
<keyword evidence="9" id="KW-1185">Reference proteome</keyword>
<evidence type="ECO:0000256" key="1">
    <source>
        <dbReference type="ARBA" id="ARBA00004123"/>
    </source>
</evidence>
<sequence length="80" mass="9169">CTNCQTTNTPLWRRSPEGQLLCNACGLFHKLRGVVRPLSLKTDVIKKRYVFHRRFSDRAFLLVIQRNLKRRAAGAPSSTV</sequence>
<dbReference type="PANTHER" id="PTHR10071:SF281">
    <property type="entry name" value="BOX A-BINDING FACTOR-RELATED"/>
    <property type="match status" value="1"/>
</dbReference>